<organism evidence="2 3">
    <name type="scientific">Natronolimnohabitans innermongolicus JCM 12255</name>
    <dbReference type="NCBI Taxonomy" id="1227499"/>
    <lineage>
        <taxon>Archaea</taxon>
        <taxon>Methanobacteriati</taxon>
        <taxon>Methanobacteriota</taxon>
        <taxon>Stenosarchaea group</taxon>
        <taxon>Halobacteria</taxon>
        <taxon>Halobacteriales</taxon>
        <taxon>Natrialbaceae</taxon>
        <taxon>Natronolimnohabitans</taxon>
    </lineage>
</organism>
<comment type="caution">
    <text evidence="2">The sequence shown here is derived from an EMBL/GenBank/DDBJ whole genome shotgun (WGS) entry which is preliminary data.</text>
</comment>
<evidence type="ECO:0000313" key="2">
    <source>
        <dbReference type="EMBL" id="ELY61634.1"/>
    </source>
</evidence>
<keyword evidence="3" id="KW-1185">Reference proteome</keyword>
<keyword evidence="1" id="KW-1133">Transmembrane helix</keyword>
<reference evidence="2 3" key="1">
    <citation type="journal article" date="2014" name="PLoS Genet.">
        <title>Phylogenetically driven sequencing of extremely halophilic archaea reveals strategies for static and dynamic osmo-response.</title>
        <authorList>
            <person name="Becker E.A."/>
            <person name="Seitzer P.M."/>
            <person name="Tritt A."/>
            <person name="Larsen D."/>
            <person name="Krusor M."/>
            <person name="Yao A.I."/>
            <person name="Wu D."/>
            <person name="Madern D."/>
            <person name="Eisen J.A."/>
            <person name="Darling A.E."/>
            <person name="Facciotti M.T."/>
        </authorList>
    </citation>
    <scope>NUCLEOTIDE SEQUENCE [LARGE SCALE GENOMIC DNA]</scope>
    <source>
        <strain evidence="2 3">JCM 12255</strain>
    </source>
</reference>
<protein>
    <submittedName>
        <fullName evidence="2">Uncharacterized protein</fullName>
    </submittedName>
</protein>
<dbReference type="AlphaFoldDB" id="L9XIR1"/>
<keyword evidence="1" id="KW-0472">Membrane</keyword>
<evidence type="ECO:0000256" key="1">
    <source>
        <dbReference type="SAM" id="Phobius"/>
    </source>
</evidence>
<feature type="transmembrane region" description="Helical" evidence="1">
    <location>
        <begin position="30"/>
        <end position="51"/>
    </location>
</feature>
<sequence length="132" mass="14425">MRAIESRISRSIAGFIRVPDRWSPMVDADVLIGLFWICCGLVILAPAIMIAFRGRADLHIHYDDDVDPAYVSRRAGTTALLMGLFVIAYGGYQILYGFSPTVFGGLIVSLLILSQLTKRFAQGWGADGGSEN</sequence>
<dbReference type="eggNOG" id="arCOG10733">
    <property type="taxonomic scope" value="Archaea"/>
</dbReference>
<feature type="transmembrane region" description="Helical" evidence="1">
    <location>
        <begin position="94"/>
        <end position="113"/>
    </location>
</feature>
<dbReference type="EMBL" id="AOHZ01000011">
    <property type="protein sequence ID" value="ELY61634.1"/>
    <property type="molecule type" value="Genomic_DNA"/>
</dbReference>
<name>L9XIR1_9EURY</name>
<dbReference type="Proteomes" id="UP000011602">
    <property type="component" value="Unassembled WGS sequence"/>
</dbReference>
<proteinExistence type="predicted"/>
<gene>
    <name evidence="2" type="ORF">C493_02181</name>
</gene>
<evidence type="ECO:0000313" key="3">
    <source>
        <dbReference type="Proteomes" id="UP000011602"/>
    </source>
</evidence>
<keyword evidence="1" id="KW-0812">Transmembrane</keyword>
<accession>L9XIR1</accession>